<dbReference type="InterPro" id="IPR038987">
    <property type="entry name" value="MoeA-like"/>
</dbReference>
<evidence type="ECO:0000256" key="8">
    <source>
        <dbReference type="ARBA" id="ARBA00022679"/>
    </source>
</evidence>
<comment type="function">
    <text evidence="2 13">Catalyzes the insertion of molybdate into adenylated molybdopterin with the concomitant release of AMP.</text>
</comment>
<dbReference type="Proteomes" id="UP000092573">
    <property type="component" value="Chromosome"/>
</dbReference>
<dbReference type="Gene3D" id="2.40.340.10">
    <property type="entry name" value="MoeA, C-terminal, domain IV"/>
    <property type="match status" value="1"/>
</dbReference>
<keyword evidence="7 13" id="KW-0500">Molybdenum</keyword>
<accession>A0A1B1MZI9</accession>
<keyword evidence="16" id="KW-1185">Reference proteome</keyword>
<dbReference type="EMBL" id="CP014167">
    <property type="protein sequence ID" value="ANS74595.1"/>
    <property type="molecule type" value="Genomic_DNA"/>
</dbReference>
<evidence type="ECO:0000256" key="5">
    <source>
        <dbReference type="ARBA" id="ARBA00013269"/>
    </source>
</evidence>
<keyword evidence="11 13" id="KW-0501">Molybdenum cofactor biosynthesis</keyword>
<dbReference type="CDD" id="cd00887">
    <property type="entry name" value="MoeA"/>
    <property type="match status" value="1"/>
</dbReference>
<dbReference type="PANTHER" id="PTHR10192">
    <property type="entry name" value="MOLYBDOPTERIN BIOSYNTHESIS PROTEIN"/>
    <property type="match status" value="1"/>
</dbReference>
<dbReference type="GO" id="GO:0006777">
    <property type="term" value="P:Mo-molybdopterin cofactor biosynthetic process"/>
    <property type="evidence" value="ECO:0007669"/>
    <property type="project" value="UniProtKB-UniRule"/>
</dbReference>
<protein>
    <recommendedName>
        <fullName evidence="6 13">Molybdopterin molybdenumtransferase</fullName>
        <ecNumber evidence="5 13">2.10.1.1</ecNumber>
    </recommendedName>
</protein>
<dbReference type="NCBIfam" id="TIGR00177">
    <property type="entry name" value="molyb_syn"/>
    <property type="match status" value="1"/>
</dbReference>
<dbReference type="InterPro" id="IPR005111">
    <property type="entry name" value="MoeA_C_domain_IV"/>
</dbReference>
<reference evidence="15 16" key="1">
    <citation type="submission" date="2016-01" db="EMBL/GenBank/DDBJ databases">
        <title>Complete Genome Sequence of Paenibacillus yonginensis DCY84, a novel Plant Growth-Promoting Bacteria with Elicitation of Induced Systemic Resistance.</title>
        <authorList>
            <person name="Kim Y.J."/>
            <person name="Yang D.C."/>
            <person name="Sukweenadhi J."/>
        </authorList>
    </citation>
    <scope>NUCLEOTIDE SEQUENCE [LARGE SCALE GENOMIC DNA]</scope>
    <source>
        <strain evidence="15 16">DCY84</strain>
    </source>
</reference>
<proteinExistence type="inferred from homology"/>
<dbReference type="GO" id="GO:0005829">
    <property type="term" value="C:cytosol"/>
    <property type="evidence" value="ECO:0007669"/>
    <property type="project" value="TreeGrafter"/>
</dbReference>
<evidence type="ECO:0000313" key="15">
    <source>
        <dbReference type="EMBL" id="ANS74595.1"/>
    </source>
</evidence>
<feature type="domain" description="MoaB/Mog" evidence="14">
    <location>
        <begin position="197"/>
        <end position="335"/>
    </location>
</feature>
<comment type="catalytic activity">
    <reaction evidence="12">
        <text>adenylyl-molybdopterin + molybdate = Mo-molybdopterin + AMP + H(+)</text>
        <dbReference type="Rhea" id="RHEA:35047"/>
        <dbReference type="ChEBI" id="CHEBI:15378"/>
        <dbReference type="ChEBI" id="CHEBI:36264"/>
        <dbReference type="ChEBI" id="CHEBI:62727"/>
        <dbReference type="ChEBI" id="CHEBI:71302"/>
        <dbReference type="ChEBI" id="CHEBI:456215"/>
        <dbReference type="EC" id="2.10.1.1"/>
    </reaction>
</comment>
<sequence>MNKDPMQNPKFKRSAVQPEQAQQLIMPYVKQLGTEQVPLTEARGRFLAESVRAPHPYPHFRRSGMDGYALRSEDTRGASTDQPITFEVIDAVPAGSLPNVPLRPGTAARIMTGAKVPDEADAVVMLEMTEKQEQDGRTWMTLKREISAGTNLTPVGRELQAEDLLLEAGRMISAGETTVLATFGYHQVQVRRRPRVAICSTGSELLRVEEPLQDGRIRNSNTYTLACQVQDAGGEPYILEAIADDLQLAKQRVMKALEEYDIVITTGGVSVGDYDIMADLVQGGSLNLLFNKVAMRPGSVTTAAVYKDKLLFALSGNPGACFVGFELFARPAIRGMLGAPDPYLPHMEAVLGQDYDKINNFTRFVRGSLQFKEGKVFVHPAKLDESGVMITIKDSEVLIVIPPTSTGVKAGQLVTAIRLPQGG</sequence>
<dbReference type="InterPro" id="IPR036135">
    <property type="entry name" value="MoeA_linker/N_sf"/>
</dbReference>
<dbReference type="Gene3D" id="3.90.105.10">
    <property type="entry name" value="Molybdopterin biosynthesis moea protein, domain 2"/>
    <property type="match status" value="1"/>
</dbReference>
<evidence type="ECO:0000259" key="14">
    <source>
        <dbReference type="SMART" id="SM00852"/>
    </source>
</evidence>
<evidence type="ECO:0000256" key="2">
    <source>
        <dbReference type="ARBA" id="ARBA00002901"/>
    </source>
</evidence>
<dbReference type="GO" id="GO:0046872">
    <property type="term" value="F:metal ion binding"/>
    <property type="evidence" value="ECO:0007669"/>
    <property type="project" value="UniProtKB-UniRule"/>
</dbReference>
<dbReference type="InterPro" id="IPR036688">
    <property type="entry name" value="MoeA_C_domain_IV_sf"/>
</dbReference>
<dbReference type="STRING" id="1462996.AWM70_08365"/>
<dbReference type="Gene3D" id="3.40.980.10">
    <property type="entry name" value="MoaB/Mog-like domain"/>
    <property type="match status" value="1"/>
</dbReference>
<name>A0A1B1MZI9_9BACL</name>
<organism evidence="15 16">
    <name type="scientific">Paenibacillus yonginensis</name>
    <dbReference type="NCBI Taxonomy" id="1462996"/>
    <lineage>
        <taxon>Bacteria</taxon>
        <taxon>Bacillati</taxon>
        <taxon>Bacillota</taxon>
        <taxon>Bacilli</taxon>
        <taxon>Bacillales</taxon>
        <taxon>Paenibacillaceae</taxon>
        <taxon>Paenibacillus</taxon>
    </lineage>
</organism>
<dbReference type="GO" id="GO:0061599">
    <property type="term" value="F:molybdopterin molybdotransferase activity"/>
    <property type="evidence" value="ECO:0007669"/>
    <property type="project" value="UniProtKB-UniRule"/>
</dbReference>
<dbReference type="InterPro" id="IPR005110">
    <property type="entry name" value="MoeA_linker/N"/>
</dbReference>
<dbReference type="Pfam" id="PF00994">
    <property type="entry name" value="MoCF_biosynth"/>
    <property type="match status" value="1"/>
</dbReference>
<comment type="pathway">
    <text evidence="3 13">Cofactor biosynthesis; molybdopterin biosynthesis.</text>
</comment>
<dbReference type="PANTHER" id="PTHR10192:SF5">
    <property type="entry name" value="GEPHYRIN"/>
    <property type="match status" value="1"/>
</dbReference>
<dbReference type="SUPFAM" id="SSF53218">
    <property type="entry name" value="Molybdenum cofactor biosynthesis proteins"/>
    <property type="match status" value="1"/>
</dbReference>
<dbReference type="OrthoDB" id="9804758at2"/>
<evidence type="ECO:0000256" key="10">
    <source>
        <dbReference type="ARBA" id="ARBA00022842"/>
    </source>
</evidence>
<dbReference type="RefSeq" id="WP_068695415.1">
    <property type="nucleotide sequence ID" value="NZ_CP014167.1"/>
</dbReference>
<dbReference type="UniPathway" id="UPA00344"/>
<evidence type="ECO:0000256" key="6">
    <source>
        <dbReference type="ARBA" id="ARBA00021108"/>
    </source>
</evidence>
<evidence type="ECO:0000256" key="13">
    <source>
        <dbReference type="RuleBase" id="RU365090"/>
    </source>
</evidence>
<dbReference type="FunFam" id="3.40.980.10:FF:000004">
    <property type="entry name" value="Molybdopterin molybdenumtransferase"/>
    <property type="match status" value="1"/>
</dbReference>
<keyword evidence="10 13" id="KW-0460">Magnesium</keyword>
<dbReference type="InterPro" id="IPR036425">
    <property type="entry name" value="MoaB/Mog-like_dom_sf"/>
</dbReference>
<comment type="cofactor">
    <cofactor evidence="1 13">
        <name>Mg(2+)</name>
        <dbReference type="ChEBI" id="CHEBI:18420"/>
    </cofactor>
</comment>
<dbReference type="SUPFAM" id="SSF63867">
    <property type="entry name" value="MoeA C-terminal domain-like"/>
    <property type="match status" value="1"/>
</dbReference>
<dbReference type="Pfam" id="PF03453">
    <property type="entry name" value="MoeA_N"/>
    <property type="match status" value="1"/>
</dbReference>
<evidence type="ECO:0000256" key="7">
    <source>
        <dbReference type="ARBA" id="ARBA00022505"/>
    </source>
</evidence>
<dbReference type="NCBIfam" id="NF045515">
    <property type="entry name" value="Glp_gephyrin"/>
    <property type="match status" value="1"/>
</dbReference>
<evidence type="ECO:0000256" key="12">
    <source>
        <dbReference type="ARBA" id="ARBA00047317"/>
    </source>
</evidence>
<evidence type="ECO:0000313" key="16">
    <source>
        <dbReference type="Proteomes" id="UP000092573"/>
    </source>
</evidence>
<dbReference type="SUPFAM" id="SSF63882">
    <property type="entry name" value="MoeA N-terminal region -like"/>
    <property type="match status" value="1"/>
</dbReference>
<dbReference type="KEGG" id="pyg:AWM70_08365"/>
<gene>
    <name evidence="15" type="ORF">AWM70_08365</name>
</gene>
<dbReference type="Gene3D" id="2.170.190.11">
    <property type="entry name" value="Molybdopterin biosynthesis moea protein, domain 3"/>
    <property type="match status" value="1"/>
</dbReference>
<evidence type="ECO:0000256" key="11">
    <source>
        <dbReference type="ARBA" id="ARBA00023150"/>
    </source>
</evidence>
<dbReference type="InterPro" id="IPR001453">
    <property type="entry name" value="MoaB/Mog_dom"/>
</dbReference>
<keyword evidence="9 13" id="KW-0479">Metal-binding</keyword>
<comment type="similarity">
    <text evidence="4 13">Belongs to the MoeA family.</text>
</comment>
<dbReference type="SMART" id="SM00852">
    <property type="entry name" value="MoCF_biosynth"/>
    <property type="match status" value="1"/>
</dbReference>
<dbReference type="AlphaFoldDB" id="A0A1B1MZI9"/>
<dbReference type="FunFam" id="2.170.190.11:FF:000001">
    <property type="entry name" value="Molybdopterin molybdenumtransferase"/>
    <property type="match status" value="1"/>
</dbReference>
<dbReference type="EC" id="2.10.1.1" evidence="5 13"/>
<keyword evidence="8 13" id="KW-0808">Transferase</keyword>
<evidence type="ECO:0000256" key="9">
    <source>
        <dbReference type="ARBA" id="ARBA00022723"/>
    </source>
</evidence>
<dbReference type="Pfam" id="PF03454">
    <property type="entry name" value="MoeA_C"/>
    <property type="match status" value="1"/>
</dbReference>
<evidence type="ECO:0000256" key="4">
    <source>
        <dbReference type="ARBA" id="ARBA00010763"/>
    </source>
</evidence>
<evidence type="ECO:0000256" key="3">
    <source>
        <dbReference type="ARBA" id="ARBA00005046"/>
    </source>
</evidence>
<evidence type="ECO:0000256" key="1">
    <source>
        <dbReference type="ARBA" id="ARBA00001946"/>
    </source>
</evidence>